<dbReference type="PANTHER" id="PTHR43811">
    <property type="entry name" value="FKBP-TYPE PEPTIDYL-PROLYL CIS-TRANS ISOMERASE FKPA"/>
    <property type="match status" value="1"/>
</dbReference>
<evidence type="ECO:0000256" key="1">
    <source>
        <dbReference type="ARBA" id="ARBA00000971"/>
    </source>
</evidence>
<evidence type="ECO:0000256" key="3">
    <source>
        <dbReference type="ARBA" id="ARBA00023110"/>
    </source>
</evidence>
<sequence>MKKTTAAFVLVGLAAATTAAVAIGQNLTGIIPLPLQPVVEADKRTCAKLTPSGLGYTELRPGTGPKAGASDYVLIDYIGYLAADGKVFDQNTRTPMKADGVIPGFSEGLQMIPRGGVYRFCIPAALGYGKQGAGPIPADANLVFQVELLDSRTAAEVEAMRQGSAAAAPAEPAKP</sequence>
<feature type="signal peptide" evidence="7">
    <location>
        <begin position="1"/>
        <end position="22"/>
    </location>
</feature>
<comment type="similarity">
    <text evidence="2 6">Belongs to the FKBP-type PPIase family.</text>
</comment>
<comment type="catalytic activity">
    <reaction evidence="1 5 6">
        <text>[protein]-peptidylproline (omega=180) = [protein]-peptidylproline (omega=0)</text>
        <dbReference type="Rhea" id="RHEA:16237"/>
        <dbReference type="Rhea" id="RHEA-COMP:10747"/>
        <dbReference type="Rhea" id="RHEA-COMP:10748"/>
        <dbReference type="ChEBI" id="CHEBI:83833"/>
        <dbReference type="ChEBI" id="CHEBI:83834"/>
        <dbReference type="EC" id="5.2.1.8"/>
    </reaction>
</comment>
<dbReference type="EC" id="5.2.1.8" evidence="6"/>
<evidence type="ECO:0000256" key="2">
    <source>
        <dbReference type="ARBA" id="ARBA00006577"/>
    </source>
</evidence>
<proteinExistence type="inferred from homology"/>
<keyword evidence="7" id="KW-0732">Signal</keyword>
<evidence type="ECO:0000256" key="7">
    <source>
        <dbReference type="SAM" id="SignalP"/>
    </source>
</evidence>
<keyword evidence="10" id="KW-1185">Reference proteome</keyword>
<feature type="domain" description="PPIase FKBP-type" evidence="8">
    <location>
        <begin position="70"/>
        <end position="152"/>
    </location>
</feature>
<dbReference type="AlphaFoldDB" id="A0A7X1KBC9"/>
<dbReference type="InterPro" id="IPR001179">
    <property type="entry name" value="PPIase_FKBP_dom"/>
</dbReference>
<dbReference type="Gene3D" id="3.10.50.40">
    <property type="match status" value="1"/>
</dbReference>
<dbReference type="Pfam" id="PF00254">
    <property type="entry name" value="FKBP_C"/>
    <property type="match status" value="1"/>
</dbReference>
<dbReference type="RefSeq" id="WP_185682441.1">
    <property type="nucleotide sequence ID" value="NZ_JACLAU010000004.1"/>
</dbReference>
<evidence type="ECO:0000259" key="8">
    <source>
        <dbReference type="PROSITE" id="PS50059"/>
    </source>
</evidence>
<name>A0A7X1KBC9_9SPHN</name>
<organism evidence="9 10">
    <name type="scientific">Novosphingobium aerophilum</name>
    <dbReference type="NCBI Taxonomy" id="2839843"/>
    <lineage>
        <taxon>Bacteria</taxon>
        <taxon>Pseudomonadati</taxon>
        <taxon>Pseudomonadota</taxon>
        <taxon>Alphaproteobacteria</taxon>
        <taxon>Sphingomonadales</taxon>
        <taxon>Sphingomonadaceae</taxon>
        <taxon>Novosphingobium</taxon>
    </lineage>
</organism>
<dbReference type="Proteomes" id="UP000520156">
    <property type="component" value="Unassembled WGS sequence"/>
</dbReference>
<gene>
    <name evidence="9" type="ORF">H7F49_04830</name>
</gene>
<dbReference type="SUPFAM" id="SSF54534">
    <property type="entry name" value="FKBP-like"/>
    <property type="match status" value="1"/>
</dbReference>
<protein>
    <recommendedName>
        <fullName evidence="6">Peptidyl-prolyl cis-trans isomerase</fullName>
        <ecNumber evidence="6">5.2.1.8</ecNumber>
    </recommendedName>
</protein>
<dbReference type="GO" id="GO:0003755">
    <property type="term" value="F:peptidyl-prolyl cis-trans isomerase activity"/>
    <property type="evidence" value="ECO:0007669"/>
    <property type="project" value="UniProtKB-UniRule"/>
</dbReference>
<dbReference type="PROSITE" id="PS50059">
    <property type="entry name" value="FKBP_PPIASE"/>
    <property type="match status" value="1"/>
</dbReference>
<comment type="caution">
    <text evidence="9">The sequence shown here is derived from an EMBL/GenBank/DDBJ whole genome shotgun (WGS) entry which is preliminary data.</text>
</comment>
<reference evidence="9 10" key="1">
    <citation type="submission" date="2020-08" db="EMBL/GenBank/DDBJ databases">
        <title>The genome sequence of Novosphingobium flavum 4Y4.</title>
        <authorList>
            <person name="Liu Y."/>
        </authorList>
    </citation>
    <scope>NUCLEOTIDE SEQUENCE [LARGE SCALE GENOMIC DNA]</scope>
    <source>
        <strain evidence="9 10">4Y4</strain>
    </source>
</reference>
<evidence type="ECO:0000256" key="5">
    <source>
        <dbReference type="PROSITE-ProRule" id="PRU00277"/>
    </source>
</evidence>
<keyword evidence="4 5" id="KW-0413">Isomerase</keyword>
<keyword evidence="3 5" id="KW-0697">Rotamase</keyword>
<dbReference type="PANTHER" id="PTHR43811:SF19">
    <property type="entry name" value="39 KDA FK506-BINDING NUCLEAR PROTEIN"/>
    <property type="match status" value="1"/>
</dbReference>
<evidence type="ECO:0000256" key="4">
    <source>
        <dbReference type="ARBA" id="ARBA00023235"/>
    </source>
</evidence>
<evidence type="ECO:0000313" key="9">
    <source>
        <dbReference type="EMBL" id="MBC2651020.1"/>
    </source>
</evidence>
<dbReference type="InterPro" id="IPR046357">
    <property type="entry name" value="PPIase_dom_sf"/>
</dbReference>
<evidence type="ECO:0000256" key="6">
    <source>
        <dbReference type="RuleBase" id="RU003915"/>
    </source>
</evidence>
<feature type="chain" id="PRO_5030987367" description="Peptidyl-prolyl cis-trans isomerase" evidence="7">
    <location>
        <begin position="23"/>
        <end position="175"/>
    </location>
</feature>
<dbReference type="EMBL" id="JACLAU010000004">
    <property type="protein sequence ID" value="MBC2651020.1"/>
    <property type="molecule type" value="Genomic_DNA"/>
</dbReference>
<accession>A0A7X1KBC9</accession>
<evidence type="ECO:0000313" key="10">
    <source>
        <dbReference type="Proteomes" id="UP000520156"/>
    </source>
</evidence>